<dbReference type="Pfam" id="PF00069">
    <property type="entry name" value="Pkinase"/>
    <property type="match status" value="1"/>
</dbReference>
<dbReference type="Gene3D" id="3.30.200.20">
    <property type="entry name" value="Phosphorylase Kinase, domain 1"/>
    <property type="match status" value="1"/>
</dbReference>
<keyword evidence="2" id="KW-0808">Transferase</keyword>
<dbReference type="InterPro" id="IPR050205">
    <property type="entry name" value="CDPK_Ser/Thr_kinases"/>
</dbReference>
<feature type="binding site" evidence="6">
    <location>
        <position position="82"/>
    </location>
    <ligand>
        <name>ATP</name>
        <dbReference type="ChEBI" id="CHEBI:30616"/>
    </ligand>
</feature>
<dbReference type="PROSITE" id="PS00107">
    <property type="entry name" value="PROTEIN_KINASE_ATP"/>
    <property type="match status" value="1"/>
</dbReference>
<protein>
    <recommendedName>
        <fullName evidence="7">Protein kinase domain-containing protein</fullName>
    </recommendedName>
</protein>
<dbReference type="InterPro" id="IPR000719">
    <property type="entry name" value="Prot_kinase_dom"/>
</dbReference>
<evidence type="ECO:0000256" key="5">
    <source>
        <dbReference type="ARBA" id="ARBA00022840"/>
    </source>
</evidence>
<sequence>MGNCLVYSSDPYIHTHQMEENSCITTTTQPVKDCTPFTPILPFSSLSDLNSVYSLGRELGCGQYGIIRSCKRRSSGALFACKSIARVSLSDPQQMERIMSETCIMKRLSNSTCSFVDGIVRLHDIIEDKDSIHLILELSRGGDLYERITENKRYTEVHAAFLMKSLLESISVTPENILLVDNSETSPIKLADFGLALEFTKGQTLSGLAGNSYYMAPEIFQGEYSEEVDIWSAGVIMYIVLSGVPPFWGPTEQRIYKAIQKGEVSFSSKLWDSISDEAKDLLSKMLHPDAKSRIAVAEAMGK</sequence>
<dbReference type="EMBL" id="CM035439">
    <property type="protein sequence ID" value="KAH7283862.1"/>
    <property type="molecule type" value="Genomic_DNA"/>
</dbReference>
<proteinExistence type="predicted"/>
<evidence type="ECO:0000256" key="1">
    <source>
        <dbReference type="ARBA" id="ARBA00022527"/>
    </source>
</evidence>
<dbReference type="GO" id="GO:0005524">
    <property type="term" value="F:ATP binding"/>
    <property type="evidence" value="ECO:0007669"/>
    <property type="project" value="UniProtKB-UniRule"/>
</dbReference>
<organism evidence="8 9">
    <name type="scientific">Ceratopteris richardii</name>
    <name type="common">Triangle waterfern</name>
    <dbReference type="NCBI Taxonomy" id="49495"/>
    <lineage>
        <taxon>Eukaryota</taxon>
        <taxon>Viridiplantae</taxon>
        <taxon>Streptophyta</taxon>
        <taxon>Embryophyta</taxon>
        <taxon>Tracheophyta</taxon>
        <taxon>Polypodiopsida</taxon>
        <taxon>Polypodiidae</taxon>
        <taxon>Polypodiales</taxon>
        <taxon>Pteridineae</taxon>
        <taxon>Pteridaceae</taxon>
        <taxon>Parkerioideae</taxon>
        <taxon>Ceratopteris</taxon>
    </lineage>
</organism>
<dbReference type="InterPro" id="IPR011009">
    <property type="entry name" value="Kinase-like_dom_sf"/>
</dbReference>
<evidence type="ECO:0000259" key="7">
    <source>
        <dbReference type="PROSITE" id="PS50011"/>
    </source>
</evidence>
<evidence type="ECO:0000256" key="6">
    <source>
        <dbReference type="PROSITE-ProRule" id="PRU10141"/>
    </source>
</evidence>
<evidence type="ECO:0000313" key="9">
    <source>
        <dbReference type="Proteomes" id="UP000825935"/>
    </source>
</evidence>
<keyword evidence="1" id="KW-0723">Serine/threonine-protein kinase</keyword>
<dbReference type="OMA" id="HTEWNLY"/>
<dbReference type="InterPro" id="IPR017441">
    <property type="entry name" value="Protein_kinase_ATP_BS"/>
</dbReference>
<evidence type="ECO:0000256" key="4">
    <source>
        <dbReference type="ARBA" id="ARBA00022777"/>
    </source>
</evidence>
<dbReference type="PROSITE" id="PS50011">
    <property type="entry name" value="PROTEIN_KINASE_DOM"/>
    <property type="match status" value="1"/>
</dbReference>
<dbReference type="SUPFAM" id="SSF56112">
    <property type="entry name" value="Protein kinase-like (PK-like)"/>
    <property type="match status" value="1"/>
</dbReference>
<evidence type="ECO:0000256" key="3">
    <source>
        <dbReference type="ARBA" id="ARBA00022741"/>
    </source>
</evidence>
<name>A0A8T2QI75_CERRI</name>
<comment type="caution">
    <text evidence="8">The sequence shown here is derived from an EMBL/GenBank/DDBJ whole genome shotgun (WGS) entry which is preliminary data.</text>
</comment>
<dbReference type="Proteomes" id="UP000825935">
    <property type="component" value="Chromosome 34"/>
</dbReference>
<dbReference type="AlphaFoldDB" id="A0A8T2QI75"/>
<reference evidence="8" key="1">
    <citation type="submission" date="2021-08" db="EMBL/GenBank/DDBJ databases">
        <title>WGS assembly of Ceratopteris richardii.</title>
        <authorList>
            <person name="Marchant D.B."/>
            <person name="Chen G."/>
            <person name="Jenkins J."/>
            <person name="Shu S."/>
            <person name="Leebens-Mack J."/>
            <person name="Grimwood J."/>
            <person name="Schmutz J."/>
            <person name="Soltis P."/>
            <person name="Soltis D."/>
            <person name="Chen Z.-H."/>
        </authorList>
    </citation>
    <scope>NUCLEOTIDE SEQUENCE</scope>
    <source>
        <strain evidence="8">Whitten #5841</strain>
        <tissue evidence="8">Leaf</tissue>
    </source>
</reference>
<dbReference type="GO" id="GO:0004674">
    <property type="term" value="F:protein serine/threonine kinase activity"/>
    <property type="evidence" value="ECO:0007669"/>
    <property type="project" value="UniProtKB-KW"/>
</dbReference>
<keyword evidence="9" id="KW-1185">Reference proteome</keyword>
<feature type="domain" description="Protein kinase" evidence="7">
    <location>
        <begin position="53"/>
        <end position="302"/>
    </location>
</feature>
<dbReference type="PANTHER" id="PTHR24349">
    <property type="entry name" value="SERINE/THREONINE-PROTEIN KINASE"/>
    <property type="match status" value="1"/>
</dbReference>
<evidence type="ECO:0000313" key="8">
    <source>
        <dbReference type="EMBL" id="KAH7283862.1"/>
    </source>
</evidence>
<keyword evidence="3 6" id="KW-0547">Nucleotide-binding</keyword>
<keyword evidence="4" id="KW-0418">Kinase</keyword>
<dbReference type="Gene3D" id="1.10.510.10">
    <property type="entry name" value="Transferase(Phosphotransferase) domain 1"/>
    <property type="match status" value="1"/>
</dbReference>
<keyword evidence="5 6" id="KW-0067">ATP-binding</keyword>
<accession>A0A8T2QI75</accession>
<dbReference type="CDD" id="cd05117">
    <property type="entry name" value="STKc_CAMK"/>
    <property type="match status" value="1"/>
</dbReference>
<evidence type="ECO:0000256" key="2">
    <source>
        <dbReference type="ARBA" id="ARBA00022679"/>
    </source>
</evidence>
<dbReference type="OrthoDB" id="40902at2759"/>
<gene>
    <name evidence="8" type="ORF">KP509_34G027900</name>
</gene>